<reference evidence="2 3" key="1">
    <citation type="journal article" date="2012" name="Science">
        <title>The Paleozoic origin of enzymatic lignin decomposition reconstructed from 31 fungal genomes.</title>
        <authorList>
            <person name="Floudas D."/>
            <person name="Binder M."/>
            <person name="Riley R."/>
            <person name="Barry K."/>
            <person name="Blanchette R.A."/>
            <person name="Henrissat B."/>
            <person name="Martinez A.T."/>
            <person name="Otillar R."/>
            <person name="Spatafora J.W."/>
            <person name="Yadav J.S."/>
            <person name="Aerts A."/>
            <person name="Benoit I."/>
            <person name="Boyd A."/>
            <person name="Carlson A."/>
            <person name="Copeland A."/>
            <person name="Coutinho P.M."/>
            <person name="de Vries R.P."/>
            <person name="Ferreira P."/>
            <person name="Findley K."/>
            <person name="Foster B."/>
            <person name="Gaskell J."/>
            <person name="Glotzer D."/>
            <person name="Gorecki P."/>
            <person name="Heitman J."/>
            <person name="Hesse C."/>
            <person name="Hori C."/>
            <person name="Igarashi K."/>
            <person name="Jurgens J.A."/>
            <person name="Kallen N."/>
            <person name="Kersten P."/>
            <person name="Kohler A."/>
            <person name="Kuees U."/>
            <person name="Kumar T.K.A."/>
            <person name="Kuo A."/>
            <person name="LaButti K."/>
            <person name="Larrondo L.F."/>
            <person name="Lindquist E."/>
            <person name="Ling A."/>
            <person name="Lombard V."/>
            <person name="Lucas S."/>
            <person name="Lundell T."/>
            <person name="Martin R."/>
            <person name="McLaughlin D.J."/>
            <person name="Morgenstern I."/>
            <person name="Morin E."/>
            <person name="Murat C."/>
            <person name="Nagy L.G."/>
            <person name="Nolan M."/>
            <person name="Ohm R.A."/>
            <person name="Patyshakuliyeva A."/>
            <person name="Rokas A."/>
            <person name="Ruiz-Duenas F.J."/>
            <person name="Sabat G."/>
            <person name="Salamov A."/>
            <person name="Samejima M."/>
            <person name="Schmutz J."/>
            <person name="Slot J.C."/>
            <person name="St John F."/>
            <person name="Stenlid J."/>
            <person name="Sun H."/>
            <person name="Sun S."/>
            <person name="Syed K."/>
            <person name="Tsang A."/>
            <person name="Wiebenga A."/>
            <person name="Young D."/>
            <person name="Pisabarro A."/>
            <person name="Eastwood D.C."/>
            <person name="Martin F."/>
            <person name="Cullen D."/>
            <person name="Grigoriev I.V."/>
            <person name="Hibbett D.S."/>
        </authorList>
    </citation>
    <scope>NUCLEOTIDE SEQUENCE</scope>
    <source>
        <strain evidence="3">FP-58527</strain>
    </source>
</reference>
<dbReference type="OrthoDB" id="2802887at2759"/>
<evidence type="ECO:0000313" key="2">
    <source>
        <dbReference type="EMBL" id="EPT02839.1"/>
    </source>
</evidence>
<dbReference type="Proteomes" id="UP000015241">
    <property type="component" value="Unassembled WGS sequence"/>
</dbReference>
<feature type="compositionally biased region" description="Low complexity" evidence="1">
    <location>
        <begin position="229"/>
        <end position="251"/>
    </location>
</feature>
<feature type="compositionally biased region" description="Polar residues" evidence="1">
    <location>
        <begin position="24"/>
        <end position="44"/>
    </location>
</feature>
<gene>
    <name evidence="2" type="ORF">FOMPIDRAFT_89525</name>
</gene>
<proteinExistence type="predicted"/>
<name>S8EHU2_FOMSC</name>
<keyword evidence="3" id="KW-1185">Reference proteome</keyword>
<accession>S8EHU2</accession>
<evidence type="ECO:0000313" key="3">
    <source>
        <dbReference type="Proteomes" id="UP000015241"/>
    </source>
</evidence>
<dbReference type="InParanoid" id="S8EHU2"/>
<feature type="region of interest" description="Disordered" evidence="1">
    <location>
        <begin position="229"/>
        <end position="252"/>
    </location>
</feature>
<evidence type="ECO:0000256" key="1">
    <source>
        <dbReference type="SAM" id="MobiDB-lite"/>
    </source>
</evidence>
<sequence>MSIRNLSLQSNLDFQGPPADEGYSSRSPTAEPIQSQKADKSSVTPVVATHMKHTQAKSPLFSKYKQPSKKHSTKDSIILAHNLRFIKPSYHRSPAVRQESPTNSVTVSVNSSITIDTQSTPSWTVYSSAQESALPDDTAMDQEAEVIKDEVDELDQEDLIMVEDLIQADQSSCGTNTQLNNDKLCIPHPHQPSPIVANTNAPSNPVIEHSNTLPRISVPNITATPIFGSPTASSSAASSTPSPTTPVAGPSRIPAQALPHVKSTVPKPHKSGVVRALTGNLTSAGKIAVEWAEAINEYLQSTLPADSREGKKLLLKARWALGQMYEARNNVRRDTLKRSGASRALTKLVASQEVAARGEDAKTLWEKAKELAGLFQKRFVENKG</sequence>
<dbReference type="HOGENOM" id="CLU_719686_0_0_1"/>
<organism evidence="2 3">
    <name type="scientific">Fomitopsis schrenkii</name>
    <name type="common">Brown rot fungus</name>
    <dbReference type="NCBI Taxonomy" id="2126942"/>
    <lineage>
        <taxon>Eukaryota</taxon>
        <taxon>Fungi</taxon>
        <taxon>Dikarya</taxon>
        <taxon>Basidiomycota</taxon>
        <taxon>Agaricomycotina</taxon>
        <taxon>Agaricomycetes</taxon>
        <taxon>Polyporales</taxon>
        <taxon>Fomitopsis</taxon>
    </lineage>
</organism>
<dbReference type="EMBL" id="KE504133">
    <property type="protein sequence ID" value="EPT02839.1"/>
    <property type="molecule type" value="Genomic_DNA"/>
</dbReference>
<protein>
    <submittedName>
        <fullName evidence="2">Uncharacterized protein</fullName>
    </submittedName>
</protein>
<dbReference type="AlphaFoldDB" id="S8EHU2"/>
<feature type="region of interest" description="Disordered" evidence="1">
    <location>
        <begin position="1"/>
        <end position="72"/>
    </location>
</feature>
<feature type="compositionally biased region" description="Polar residues" evidence="1">
    <location>
        <begin position="1"/>
        <end position="13"/>
    </location>
</feature>